<proteinExistence type="predicted"/>
<dbReference type="Proteomes" id="UP001062846">
    <property type="component" value="Chromosome 1"/>
</dbReference>
<sequence>MSRSSFLSADWEMKTESNTSKATPTPVSSSSSSLEEYEDASIYFRVERDYRSYQWYVIKGNSKTPEDNLLRPIFPPPPEHLHHSGCGVVGSTIFVLGGMDSTRRPGSPDRYDDVYYIDTRRPSSGWKEGCPMTRPRVYPYAVTVDDLHKMYVFGGIRHGVSPWAEVFDFDGQTPSEGSWSALRDVALPCKICGHAVMYDKRKILLHGVQEPPCLYSYDIESDTLGIYSESSLGNNRISSSAFVDGILYCMDNWGRPGFMFGLDVSNPQNQIQKVLGCDKSCFPQTGYDAPAPEEFMVSLGNSKLAVVWSGYRDGFVVCCSELNMSKCLNATTGQVDFVATHLSLSYYSVARSGRLAGCLAV</sequence>
<comment type="caution">
    <text evidence="1">The sequence shown here is derived from an EMBL/GenBank/DDBJ whole genome shotgun (WGS) entry which is preliminary data.</text>
</comment>
<gene>
    <name evidence="1" type="ORF">RHMOL_Rhmol01G0006900</name>
</gene>
<reference evidence="1" key="1">
    <citation type="submission" date="2022-02" db="EMBL/GenBank/DDBJ databases">
        <title>Plant Genome Project.</title>
        <authorList>
            <person name="Zhang R.-G."/>
        </authorList>
    </citation>
    <scope>NUCLEOTIDE SEQUENCE</scope>
    <source>
        <strain evidence="1">AT1</strain>
    </source>
</reference>
<organism evidence="1 2">
    <name type="scientific">Rhododendron molle</name>
    <name type="common">Chinese azalea</name>
    <name type="synonym">Azalea mollis</name>
    <dbReference type="NCBI Taxonomy" id="49168"/>
    <lineage>
        <taxon>Eukaryota</taxon>
        <taxon>Viridiplantae</taxon>
        <taxon>Streptophyta</taxon>
        <taxon>Embryophyta</taxon>
        <taxon>Tracheophyta</taxon>
        <taxon>Spermatophyta</taxon>
        <taxon>Magnoliopsida</taxon>
        <taxon>eudicotyledons</taxon>
        <taxon>Gunneridae</taxon>
        <taxon>Pentapetalae</taxon>
        <taxon>asterids</taxon>
        <taxon>Ericales</taxon>
        <taxon>Ericaceae</taxon>
        <taxon>Ericoideae</taxon>
        <taxon>Rhodoreae</taxon>
        <taxon>Rhododendron</taxon>
    </lineage>
</organism>
<protein>
    <submittedName>
        <fullName evidence="1">Uncharacterized protein</fullName>
    </submittedName>
</protein>
<keyword evidence="2" id="KW-1185">Reference proteome</keyword>
<evidence type="ECO:0000313" key="2">
    <source>
        <dbReference type="Proteomes" id="UP001062846"/>
    </source>
</evidence>
<name>A0ACC0PY46_RHOML</name>
<accession>A0ACC0PY46</accession>
<dbReference type="EMBL" id="CM046388">
    <property type="protein sequence ID" value="KAI8570096.1"/>
    <property type="molecule type" value="Genomic_DNA"/>
</dbReference>
<evidence type="ECO:0000313" key="1">
    <source>
        <dbReference type="EMBL" id="KAI8570096.1"/>
    </source>
</evidence>